<accession>A0A6N7QP65</accession>
<dbReference type="Gene3D" id="3.40.50.740">
    <property type="match status" value="2"/>
</dbReference>
<dbReference type="RefSeq" id="WP_153718537.1">
    <property type="nucleotide sequence ID" value="NZ_WJPP01000001.1"/>
</dbReference>
<dbReference type="SUPFAM" id="SSF54862">
    <property type="entry name" value="4Fe-4S ferredoxins"/>
    <property type="match status" value="1"/>
</dbReference>
<protein>
    <recommendedName>
        <fullName evidence="11">NADH-quinone oxidoreductase</fullName>
        <ecNumber evidence="11">7.1.1.-</ecNumber>
    </recommendedName>
</protein>
<comment type="catalytic activity">
    <reaction evidence="10 11">
        <text>a quinone + NADH + 5 H(+)(in) = a quinol + NAD(+) + 4 H(+)(out)</text>
        <dbReference type="Rhea" id="RHEA:57888"/>
        <dbReference type="ChEBI" id="CHEBI:15378"/>
        <dbReference type="ChEBI" id="CHEBI:24646"/>
        <dbReference type="ChEBI" id="CHEBI:57540"/>
        <dbReference type="ChEBI" id="CHEBI:57945"/>
        <dbReference type="ChEBI" id="CHEBI:132124"/>
    </reaction>
</comment>
<dbReference type="Pfam" id="PF13510">
    <property type="entry name" value="Fer2_4"/>
    <property type="match status" value="1"/>
</dbReference>
<dbReference type="PROSITE" id="PS51085">
    <property type="entry name" value="2FE2S_FER_2"/>
    <property type="match status" value="1"/>
</dbReference>
<comment type="cofactor">
    <cofactor evidence="1 11">
        <name>[4Fe-4S] cluster</name>
        <dbReference type="ChEBI" id="CHEBI:49883"/>
    </cofactor>
</comment>
<dbReference type="GO" id="GO:0046872">
    <property type="term" value="F:metal ion binding"/>
    <property type="evidence" value="ECO:0007669"/>
    <property type="project" value="UniProtKB-UniRule"/>
</dbReference>
<dbReference type="GO" id="GO:0048038">
    <property type="term" value="F:quinone binding"/>
    <property type="evidence" value="ECO:0007669"/>
    <property type="project" value="UniProtKB-UniRule"/>
</dbReference>
<name>A0A6N7QP65_9GAMM</name>
<dbReference type="CDD" id="cd00207">
    <property type="entry name" value="fer2"/>
    <property type="match status" value="1"/>
</dbReference>
<feature type="domain" description="4Fe-4S Mo/W bis-MGD-type" evidence="13">
    <location>
        <begin position="228"/>
        <end position="284"/>
    </location>
</feature>
<keyword evidence="8 11" id="KW-0520">NAD</keyword>
<dbReference type="InterPro" id="IPR001041">
    <property type="entry name" value="2Fe-2S_ferredoxin-type"/>
</dbReference>
<keyword evidence="15" id="KW-0560">Oxidoreductase</keyword>
<evidence type="ECO:0000256" key="9">
    <source>
        <dbReference type="ARBA" id="ARBA00026021"/>
    </source>
</evidence>
<dbReference type="Gene3D" id="3.10.20.740">
    <property type="match status" value="1"/>
</dbReference>
<keyword evidence="16" id="KW-1185">Reference proteome</keyword>
<keyword evidence="11" id="KW-0874">Quinone</keyword>
<dbReference type="GO" id="GO:0008137">
    <property type="term" value="F:NADH dehydrogenase (ubiquinone) activity"/>
    <property type="evidence" value="ECO:0007669"/>
    <property type="project" value="UniProtKB-UniRule"/>
</dbReference>
<dbReference type="InterPro" id="IPR050123">
    <property type="entry name" value="Prok_molybdopt-oxidoreductase"/>
</dbReference>
<feature type="domain" description="4Fe-4S His(Cys)3-ligated-type" evidence="14">
    <location>
        <begin position="91"/>
        <end position="130"/>
    </location>
</feature>
<dbReference type="Pfam" id="PF22151">
    <property type="entry name" value="Fer4_NDSU1"/>
    <property type="match status" value="1"/>
</dbReference>
<dbReference type="GO" id="GO:0051537">
    <property type="term" value="F:2 iron, 2 sulfur cluster binding"/>
    <property type="evidence" value="ECO:0007669"/>
    <property type="project" value="UniProtKB-UniRule"/>
</dbReference>
<dbReference type="PROSITE" id="PS51839">
    <property type="entry name" value="4FE4S_HC3"/>
    <property type="match status" value="1"/>
</dbReference>
<evidence type="ECO:0000256" key="11">
    <source>
        <dbReference type="RuleBase" id="RU003525"/>
    </source>
</evidence>
<dbReference type="InterPro" id="IPR006656">
    <property type="entry name" value="Mopterin_OxRdtase"/>
</dbReference>
<evidence type="ECO:0000256" key="7">
    <source>
        <dbReference type="ARBA" id="ARBA00023014"/>
    </source>
</evidence>
<evidence type="ECO:0000256" key="2">
    <source>
        <dbReference type="ARBA" id="ARBA00005404"/>
    </source>
</evidence>
<dbReference type="PANTHER" id="PTHR43105">
    <property type="entry name" value="RESPIRATORY NITRATE REDUCTASE"/>
    <property type="match status" value="1"/>
</dbReference>
<dbReference type="InterPro" id="IPR006963">
    <property type="entry name" value="Mopterin_OxRdtase_4Fe-4S_dom"/>
</dbReference>
<dbReference type="PROSITE" id="PS51669">
    <property type="entry name" value="4FE4S_MOW_BIS_MGD"/>
    <property type="match status" value="1"/>
</dbReference>
<comment type="caution">
    <text evidence="15">The sequence shown here is derived from an EMBL/GenBank/DDBJ whole genome shotgun (WGS) entry which is preliminary data.</text>
</comment>
<dbReference type="Proteomes" id="UP000433788">
    <property type="component" value="Unassembled WGS sequence"/>
</dbReference>
<dbReference type="PROSITE" id="PS00641">
    <property type="entry name" value="COMPLEX1_75K_1"/>
    <property type="match status" value="1"/>
</dbReference>
<reference evidence="15 16" key="1">
    <citation type="submission" date="2019-11" db="EMBL/GenBank/DDBJ databases">
        <authorList>
            <person name="Zhang X.Y."/>
        </authorList>
    </citation>
    <scope>NUCLEOTIDE SEQUENCE [LARGE SCALE GENOMIC DNA]</scope>
    <source>
        <strain evidence="15 16">C176</strain>
    </source>
</reference>
<evidence type="ECO:0000259" key="14">
    <source>
        <dbReference type="PROSITE" id="PS51839"/>
    </source>
</evidence>
<keyword evidence="7 11" id="KW-0411">Iron-sulfur</keyword>
<feature type="domain" description="2Fe-2S ferredoxin-type" evidence="12">
    <location>
        <begin position="9"/>
        <end position="91"/>
    </location>
</feature>
<dbReference type="Gene3D" id="3.30.70.20">
    <property type="match status" value="1"/>
</dbReference>
<dbReference type="InterPro" id="IPR000283">
    <property type="entry name" value="NADH_UbQ_OxRdtase_75kDa_su_CS"/>
</dbReference>
<gene>
    <name evidence="15" type="ORF">GH984_02035</name>
</gene>
<organism evidence="15 16">
    <name type="scientific">Spiribacter salilacus</name>
    <dbReference type="NCBI Taxonomy" id="2664894"/>
    <lineage>
        <taxon>Bacteria</taxon>
        <taxon>Pseudomonadati</taxon>
        <taxon>Pseudomonadota</taxon>
        <taxon>Gammaproteobacteria</taxon>
        <taxon>Chromatiales</taxon>
        <taxon>Ectothiorhodospiraceae</taxon>
        <taxon>Spiribacter</taxon>
    </lineage>
</organism>
<dbReference type="PANTHER" id="PTHR43105:SF13">
    <property type="entry name" value="NADH-UBIQUINONE OXIDOREDUCTASE 75 KDA SUBUNIT, MITOCHONDRIAL"/>
    <property type="match status" value="1"/>
</dbReference>
<dbReference type="EMBL" id="WJPP01000001">
    <property type="protein sequence ID" value="MRH77490.1"/>
    <property type="molecule type" value="Genomic_DNA"/>
</dbReference>
<dbReference type="SUPFAM" id="SSF53706">
    <property type="entry name" value="Formate dehydrogenase/DMSO reductase, domains 1-3"/>
    <property type="match status" value="1"/>
</dbReference>
<dbReference type="PROSITE" id="PS00642">
    <property type="entry name" value="COMPLEX1_75K_2"/>
    <property type="match status" value="1"/>
</dbReference>
<dbReference type="GO" id="GO:0051539">
    <property type="term" value="F:4 iron, 4 sulfur cluster binding"/>
    <property type="evidence" value="ECO:0007669"/>
    <property type="project" value="UniProtKB-KW"/>
</dbReference>
<dbReference type="FunFam" id="3.30.70.20:FF:000002">
    <property type="entry name" value="NADH-ubiquinone oxidoreductase 75 kDa subunit"/>
    <property type="match status" value="1"/>
</dbReference>
<dbReference type="InterPro" id="IPR019574">
    <property type="entry name" value="NADH_UbQ_OxRdtase_Gsu_4Fe4S-bd"/>
</dbReference>
<dbReference type="InterPro" id="IPR054351">
    <property type="entry name" value="NADH_UbQ_OxRdtase_ferredoxin"/>
</dbReference>
<proteinExistence type="inferred from homology"/>
<dbReference type="EC" id="7.1.1.-" evidence="11"/>
<dbReference type="PROSITE" id="PS00643">
    <property type="entry name" value="COMPLEX1_75K_3"/>
    <property type="match status" value="1"/>
</dbReference>
<evidence type="ECO:0000256" key="4">
    <source>
        <dbReference type="ARBA" id="ARBA00022723"/>
    </source>
</evidence>
<dbReference type="NCBIfam" id="TIGR01973">
    <property type="entry name" value="NuoG"/>
    <property type="match status" value="1"/>
</dbReference>
<evidence type="ECO:0000313" key="15">
    <source>
        <dbReference type="EMBL" id="MRH77490.1"/>
    </source>
</evidence>
<keyword evidence="11" id="KW-0001">2Fe-2S</keyword>
<dbReference type="SMART" id="SM00929">
    <property type="entry name" value="NADH-G_4Fe-4S_3"/>
    <property type="match status" value="1"/>
</dbReference>
<evidence type="ECO:0000256" key="1">
    <source>
        <dbReference type="ARBA" id="ARBA00001966"/>
    </source>
</evidence>
<dbReference type="InterPro" id="IPR036010">
    <property type="entry name" value="2Fe-2S_ferredoxin-like_sf"/>
</dbReference>
<sequence length="804" mass="85408">MSAVVENTEKVSIEIDGQTVEVPKGASIIAVADELGIDIPRFCYHSKLSAPANCRMCLVDVEMGGRPVPKPLPACITTVAEGMVVRTASERALKAQQGVMEFLLINHPLDCPICDQGGECELQDLALGYGRSVSRFVERKRVVKDENLGPLIATEMTRCIHCTRCVRFLDEIAGTSELGAMHRGEHTEIGTLVGDGVHSELSGNIIDLCPVGALTSRPYRFTARAWEMTSHAGIAPHDCLGSNIELHQLRGRIKRVVPRDNEAINECWISDRDRFSYEGVVSEDRLLAPLLREGNQWHEVDWQTALEAVANALRDTVDAHGADAVGCLISPSATTEEMALHSLLMRALGSDNIDTRLQRADFRDGTSTEGFPGLETAFSKLDSQDVVLLIGAYPRHEQPLLNHRLRKAALAGGKVLAINPCGFDWNFDLAQQAIAHVGELPAVLAAVARVVAREKGTTEPAALAAWKAPTTVSSETIEKLAVIVAGEGKKTILLGALAEGHPAGAELRYLGALIAELSGAGYGALTPGANSAGAWLAGALPDRRADGSAANGLDAKAMLSDPRKAYVLHGLEPDHDLQDPQLAEQAFAAAEHVIAFSSWDTPALRQQASILLPLAAFGETAGTFVNANGHWQIFGGVGQPLGEARPGWRVLRVLGNILETPGFDYEAPDQIHAEVKAQAGEAAVARPSIENALTPLDASADMQRVGILGLYGVDALSRHAPSLQATDQAQPAEVVLNPADEVVKGLSEGDKVSVTQSAASQTFIVRFDNRVPVGSFWLPGGLENTAGLGPMNGPATLVAAGTSA</sequence>
<dbReference type="Pfam" id="PF10588">
    <property type="entry name" value="NADH-G_4Fe-4S_3"/>
    <property type="match status" value="1"/>
</dbReference>
<dbReference type="Pfam" id="PF00384">
    <property type="entry name" value="Molybdopterin"/>
    <property type="match status" value="1"/>
</dbReference>
<evidence type="ECO:0000259" key="12">
    <source>
        <dbReference type="PROSITE" id="PS51085"/>
    </source>
</evidence>
<evidence type="ECO:0000313" key="16">
    <source>
        <dbReference type="Proteomes" id="UP000433788"/>
    </source>
</evidence>
<dbReference type="AlphaFoldDB" id="A0A6N7QP65"/>
<dbReference type="InterPro" id="IPR010228">
    <property type="entry name" value="NADH_UbQ_OxRdtase_Gsu"/>
</dbReference>
<evidence type="ECO:0000256" key="8">
    <source>
        <dbReference type="ARBA" id="ARBA00023027"/>
    </source>
</evidence>
<dbReference type="GO" id="GO:0042773">
    <property type="term" value="P:ATP synthesis coupled electron transport"/>
    <property type="evidence" value="ECO:0007669"/>
    <property type="project" value="InterPro"/>
</dbReference>
<keyword evidence="3 11" id="KW-0004">4Fe-4S</keyword>
<keyword evidence="6 11" id="KW-0408">Iron</keyword>
<evidence type="ECO:0000256" key="5">
    <source>
        <dbReference type="ARBA" id="ARBA00022967"/>
    </source>
</evidence>
<dbReference type="GO" id="GO:0016651">
    <property type="term" value="F:oxidoreductase activity, acting on NAD(P)H"/>
    <property type="evidence" value="ECO:0007669"/>
    <property type="project" value="InterPro"/>
</dbReference>
<dbReference type="Gene3D" id="3.40.228.10">
    <property type="entry name" value="Dimethylsulfoxide Reductase, domain 2"/>
    <property type="match status" value="1"/>
</dbReference>
<evidence type="ECO:0000256" key="6">
    <source>
        <dbReference type="ARBA" id="ARBA00023004"/>
    </source>
</evidence>
<comment type="function">
    <text evidence="11">NDH-1 shuttles electrons from NADH, via FMN and iron-sulfur (Fe-S) centers, to quinones in the respiratory chain. Couples the redox reaction to proton translocation (for every two electrons transferred, four hydrogen ions are translocated across the cytoplasmic membrane), and thus conserves the redox energy in a proton gradient.</text>
</comment>
<comment type="subunit">
    <text evidence="9">Composed of 13 different subunits. Subunits NuoCD, E, F, and G constitute the peripheral sector of the complex.</text>
</comment>
<dbReference type="GO" id="GO:0016020">
    <property type="term" value="C:membrane"/>
    <property type="evidence" value="ECO:0007669"/>
    <property type="project" value="InterPro"/>
</dbReference>
<keyword evidence="5 11" id="KW-1278">Translocase</keyword>
<comment type="similarity">
    <text evidence="2 11">Belongs to the complex I 75 kDa subunit family.</text>
</comment>
<comment type="cofactor">
    <cofactor evidence="11">
        <name>[2Fe-2S] cluster</name>
        <dbReference type="ChEBI" id="CHEBI:190135"/>
    </cofactor>
    <text evidence="11">Binds 1 [2Fe-2S] cluster per subunit.</text>
</comment>
<dbReference type="FunFam" id="3.10.20.740:FF:000001">
    <property type="entry name" value="NADH-quinone oxidoreductase subunit G"/>
    <property type="match status" value="1"/>
</dbReference>
<evidence type="ECO:0000256" key="10">
    <source>
        <dbReference type="ARBA" id="ARBA00047712"/>
    </source>
</evidence>
<dbReference type="SUPFAM" id="SSF54292">
    <property type="entry name" value="2Fe-2S ferredoxin-like"/>
    <property type="match status" value="1"/>
</dbReference>
<keyword evidence="4 11" id="KW-0479">Metal-binding</keyword>
<evidence type="ECO:0000259" key="13">
    <source>
        <dbReference type="PROSITE" id="PS51669"/>
    </source>
</evidence>
<evidence type="ECO:0000256" key="3">
    <source>
        <dbReference type="ARBA" id="ARBA00022485"/>
    </source>
</evidence>
<dbReference type="Pfam" id="PF22117">
    <property type="entry name" value="Fer4_Nqo3"/>
    <property type="match status" value="1"/>
</dbReference>